<name>A0A8H3UY79_VENIN</name>
<evidence type="ECO:0000256" key="9">
    <source>
        <dbReference type="ARBA" id="ARBA00022516"/>
    </source>
</evidence>
<comment type="catalytic activity">
    <reaction evidence="25">
        <text>holo-[ACP] + acetyl-CoA = acetyl-[ACP] + CoA</text>
        <dbReference type="Rhea" id="RHEA:41788"/>
        <dbReference type="Rhea" id="RHEA-COMP:9621"/>
        <dbReference type="Rhea" id="RHEA-COMP:9685"/>
        <dbReference type="ChEBI" id="CHEBI:57287"/>
        <dbReference type="ChEBI" id="CHEBI:57288"/>
        <dbReference type="ChEBI" id="CHEBI:64479"/>
        <dbReference type="ChEBI" id="CHEBI:78446"/>
        <dbReference type="EC" id="2.3.1.38"/>
    </reaction>
</comment>
<dbReference type="InterPro" id="IPR036047">
    <property type="entry name" value="F-box-like_dom_sf"/>
</dbReference>
<evidence type="ECO:0000256" key="6">
    <source>
        <dbReference type="ARBA" id="ARBA00013167"/>
    </source>
</evidence>
<evidence type="ECO:0000256" key="22">
    <source>
        <dbReference type="ARBA" id="ARBA00048462"/>
    </source>
</evidence>
<evidence type="ECO:0000256" key="3">
    <source>
        <dbReference type="ARBA" id="ARBA00012480"/>
    </source>
</evidence>
<comment type="catalytic activity">
    <reaction evidence="21">
        <text>acetyl-CoA + n malonyl-CoA + 2n NADPH + 4n H(+) = a long-chain-acyl-CoA + n CoA + n CO2 + 2n NADP(+).</text>
        <dbReference type="EC" id="2.3.1.86"/>
    </reaction>
</comment>
<evidence type="ECO:0000256" key="10">
    <source>
        <dbReference type="ARBA" id="ARBA00022679"/>
    </source>
</evidence>
<evidence type="ECO:0000256" key="14">
    <source>
        <dbReference type="ARBA" id="ARBA00023002"/>
    </source>
</evidence>
<dbReference type="InterPro" id="IPR002539">
    <property type="entry name" value="MaoC-like_dom"/>
</dbReference>
<evidence type="ECO:0000256" key="23">
    <source>
        <dbReference type="ARBA" id="ARBA00048536"/>
    </source>
</evidence>
<dbReference type="InterPro" id="IPR040883">
    <property type="entry name" value="FAS_meander"/>
</dbReference>
<dbReference type="GO" id="GO:0019171">
    <property type="term" value="F:(3R)-hydroxyacyl-[acyl-carrier-protein] dehydratase activity"/>
    <property type="evidence" value="ECO:0007669"/>
    <property type="project" value="UniProtKB-EC"/>
</dbReference>
<evidence type="ECO:0000256" key="21">
    <source>
        <dbReference type="ARBA" id="ARBA00048237"/>
    </source>
</evidence>
<dbReference type="InterPro" id="IPR041099">
    <property type="entry name" value="FAS1_N"/>
</dbReference>
<comment type="function">
    <text evidence="26">Fatty acid synthetase catalyzes the formation of long-chain fatty acids from acetyl-CoA, malonyl-CoA and NADPH. The beta subunit contains domains for: [acyl-carrier-protein] acetyltransferase and malonyltransferase, S-acyl fatty acid synthase thioesterase, enoyl-[acyl-carrier-protein] reductase, and 3-hydroxypalmitoyl-[acyl-carrier-protein] dehydratase.</text>
</comment>
<keyword evidence="17" id="KW-0275">Fatty acid biosynthesis</keyword>
<dbReference type="EC" id="2.3.1.38" evidence="7"/>
<dbReference type="InterPro" id="IPR014043">
    <property type="entry name" value="Acyl_transferase_dom"/>
</dbReference>
<evidence type="ECO:0000256" key="25">
    <source>
        <dbReference type="ARBA" id="ARBA00048835"/>
    </source>
</evidence>
<dbReference type="EC" id="2.3.1.39" evidence="8"/>
<dbReference type="Pfam" id="PF22235">
    <property type="entry name" value="FAS1_thioest_ins"/>
    <property type="match status" value="1"/>
</dbReference>
<dbReference type="Gene3D" id="3.40.366.10">
    <property type="entry name" value="Malonyl-Coenzyme A Acyl Carrier Protein, domain 2"/>
    <property type="match status" value="3"/>
</dbReference>
<dbReference type="GO" id="GO:0006633">
    <property type="term" value="P:fatty acid biosynthetic process"/>
    <property type="evidence" value="ECO:0007669"/>
    <property type="project" value="UniProtKB-KW"/>
</dbReference>
<dbReference type="InterPro" id="IPR001227">
    <property type="entry name" value="Ac_transferase_dom_sf"/>
</dbReference>
<dbReference type="FunFam" id="3.30.1120.100:FF:000001">
    <property type="entry name" value="Fatty acid synthase beta subunit dehydratase"/>
    <property type="match status" value="1"/>
</dbReference>
<dbReference type="Pfam" id="PF01575">
    <property type="entry name" value="MaoC_dehydratas"/>
    <property type="match status" value="1"/>
</dbReference>
<dbReference type="Gene3D" id="1.20.1050.120">
    <property type="match status" value="1"/>
</dbReference>
<evidence type="ECO:0000313" key="30">
    <source>
        <dbReference type="EMBL" id="KAE9977433.1"/>
    </source>
</evidence>
<dbReference type="SUPFAM" id="SSF81383">
    <property type="entry name" value="F-box domain"/>
    <property type="match status" value="1"/>
</dbReference>
<evidence type="ECO:0000313" key="31">
    <source>
        <dbReference type="Proteomes" id="UP000433883"/>
    </source>
</evidence>
<dbReference type="PRINTS" id="PR01483">
    <property type="entry name" value="FASYNTHASE"/>
</dbReference>
<dbReference type="InterPro" id="IPR006680">
    <property type="entry name" value="Amidohydro-rel"/>
</dbReference>
<dbReference type="EMBL" id="WNWQ01000131">
    <property type="protein sequence ID" value="KAE9977433.1"/>
    <property type="molecule type" value="Genomic_DNA"/>
</dbReference>
<dbReference type="CDD" id="cd03447">
    <property type="entry name" value="FAS_MaoC"/>
    <property type="match status" value="1"/>
</dbReference>
<dbReference type="InterPro" id="IPR016035">
    <property type="entry name" value="Acyl_Trfase/lysoPLipase"/>
</dbReference>
<evidence type="ECO:0000256" key="15">
    <source>
        <dbReference type="ARBA" id="ARBA00023027"/>
    </source>
</evidence>
<dbReference type="Gene3D" id="3.20.20.70">
    <property type="entry name" value="Aldolase class I"/>
    <property type="match status" value="2"/>
</dbReference>
<comment type="catalytic activity">
    <reaction evidence="24">
        <text>a 2,3-saturated acyl-[ACP] + NAD(+) = a (2E)-enoyl-[ACP] + NADH + H(+)</text>
        <dbReference type="Rhea" id="RHEA:10240"/>
        <dbReference type="Rhea" id="RHEA-COMP:9925"/>
        <dbReference type="Rhea" id="RHEA-COMP:9926"/>
        <dbReference type="ChEBI" id="CHEBI:15378"/>
        <dbReference type="ChEBI" id="CHEBI:57540"/>
        <dbReference type="ChEBI" id="CHEBI:57945"/>
        <dbReference type="ChEBI" id="CHEBI:78784"/>
        <dbReference type="ChEBI" id="CHEBI:78785"/>
        <dbReference type="EC" id="1.3.1.9"/>
    </reaction>
</comment>
<evidence type="ECO:0000256" key="12">
    <source>
        <dbReference type="ARBA" id="ARBA00022832"/>
    </source>
</evidence>
<dbReference type="Pfam" id="PF04909">
    <property type="entry name" value="Amidohydro_2"/>
    <property type="match status" value="1"/>
</dbReference>
<dbReference type="Gene3D" id="6.10.140.1400">
    <property type="match status" value="1"/>
</dbReference>
<dbReference type="FunFam" id="3.30.70.3330:FF:000001">
    <property type="entry name" value="Fatty acid synthase subunit beta dehydratase"/>
    <property type="match status" value="1"/>
</dbReference>
<dbReference type="EC" id="4.2.1.59" evidence="6"/>
<dbReference type="SUPFAM" id="SSF54637">
    <property type="entry name" value="Thioesterase/thiol ester dehydrase-isomerase"/>
    <property type="match status" value="2"/>
</dbReference>
<dbReference type="Pfam" id="PF16073">
    <property type="entry name" value="SAT"/>
    <property type="match status" value="1"/>
</dbReference>
<dbReference type="Pfam" id="PF13452">
    <property type="entry name" value="FAS1_DH_region"/>
    <property type="match status" value="1"/>
</dbReference>
<dbReference type="InterPro" id="IPR032466">
    <property type="entry name" value="Metal_Hydrolase"/>
</dbReference>
<comment type="catalytic activity">
    <reaction evidence="23">
        <text>(9Z)-octadecenoyl-[ACP] + H2O = (9Z)-octadecenoate + holo-[ACP] + H(+)</text>
        <dbReference type="Rhea" id="RHEA:15057"/>
        <dbReference type="Rhea" id="RHEA-COMP:9685"/>
        <dbReference type="Rhea" id="RHEA-COMP:9924"/>
        <dbReference type="ChEBI" id="CHEBI:15377"/>
        <dbReference type="ChEBI" id="CHEBI:15378"/>
        <dbReference type="ChEBI" id="CHEBI:30823"/>
        <dbReference type="ChEBI" id="CHEBI:64479"/>
        <dbReference type="ChEBI" id="CHEBI:78783"/>
        <dbReference type="EC" id="3.1.2.14"/>
    </reaction>
</comment>
<keyword evidence="15" id="KW-0520">NAD</keyword>
<dbReference type="Proteomes" id="UP000433883">
    <property type="component" value="Unassembled WGS sequence"/>
</dbReference>
<dbReference type="SUPFAM" id="SSF52151">
    <property type="entry name" value="FabD/lysophospholipase-like"/>
    <property type="match status" value="2"/>
</dbReference>
<gene>
    <name evidence="30" type="primary">FAS1</name>
    <name evidence="30" type="ORF">BLS_001416</name>
</gene>
<dbReference type="InterPro" id="IPR050830">
    <property type="entry name" value="Fungal_FAS"/>
</dbReference>
<comment type="similarity">
    <text evidence="2">Belongs to the fungal fatty acid synthetase subunit beta family.</text>
</comment>
<keyword evidence="14" id="KW-0560">Oxidoreductase</keyword>
<dbReference type="PANTHER" id="PTHR10982:SF21">
    <property type="entry name" value="FATTY ACID SYNTHASE SUBUNIT BETA"/>
    <property type="match status" value="1"/>
</dbReference>
<dbReference type="GO" id="GO:0016297">
    <property type="term" value="F:fatty acyl-[ACP] hydrolase activity"/>
    <property type="evidence" value="ECO:0007669"/>
    <property type="project" value="UniProtKB-EC"/>
</dbReference>
<dbReference type="Gene3D" id="6.20.240.10">
    <property type="match status" value="1"/>
</dbReference>
<organism evidence="30 31">
    <name type="scientific">Venturia inaequalis</name>
    <name type="common">Apple scab fungus</name>
    <dbReference type="NCBI Taxonomy" id="5025"/>
    <lineage>
        <taxon>Eukaryota</taxon>
        <taxon>Fungi</taxon>
        <taxon>Dikarya</taxon>
        <taxon>Ascomycota</taxon>
        <taxon>Pezizomycotina</taxon>
        <taxon>Dothideomycetes</taxon>
        <taxon>Pleosporomycetidae</taxon>
        <taxon>Venturiales</taxon>
        <taxon>Venturiaceae</taxon>
        <taxon>Venturia</taxon>
    </lineage>
</organism>
<dbReference type="Gene3D" id="3.30.1120.100">
    <property type="match status" value="1"/>
</dbReference>
<dbReference type="CDD" id="cd09917">
    <property type="entry name" value="F-box_SF"/>
    <property type="match status" value="1"/>
</dbReference>
<feature type="domain" description="Malonyl-CoA:ACP transacylase (MAT)" evidence="29">
    <location>
        <begin position="1692"/>
        <end position="2013"/>
    </location>
</feature>
<comment type="catalytic activity">
    <reaction evidence="1">
        <text>a (3R)-hydroxyacyl-[ACP] = a (2E)-enoyl-[ACP] + H2O</text>
        <dbReference type="Rhea" id="RHEA:13097"/>
        <dbReference type="Rhea" id="RHEA-COMP:9925"/>
        <dbReference type="Rhea" id="RHEA-COMP:9945"/>
        <dbReference type="ChEBI" id="CHEBI:15377"/>
        <dbReference type="ChEBI" id="CHEBI:78784"/>
        <dbReference type="ChEBI" id="CHEBI:78827"/>
        <dbReference type="EC" id="4.2.1.59"/>
    </reaction>
</comment>
<dbReference type="InterPro" id="IPR003965">
    <property type="entry name" value="Fatty_acid_synthase"/>
</dbReference>
<dbReference type="SUPFAM" id="SSF51556">
    <property type="entry name" value="Metallo-dependent hydrolases"/>
    <property type="match status" value="1"/>
</dbReference>
<evidence type="ECO:0000256" key="27">
    <source>
        <dbReference type="ARBA" id="ARBA00068309"/>
    </source>
</evidence>
<evidence type="ECO:0000256" key="8">
    <source>
        <dbReference type="ARBA" id="ARBA00013258"/>
    </source>
</evidence>
<comment type="subunit">
    <text evidence="20">[Alpha(6)beta(6)] hexamers of two multifunctional subunits (alpha and beta).</text>
</comment>
<evidence type="ECO:0000256" key="20">
    <source>
        <dbReference type="ARBA" id="ARBA00033756"/>
    </source>
</evidence>
<evidence type="ECO:0000256" key="4">
    <source>
        <dbReference type="ARBA" id="ARBA00012878"/>
    </source>
</evidence>
<reference evidence="30 31" key="1">
    <citation type="submission" date="2019-11" db="EMBL/GenBank/DDBJ databases">
        <title>Venturia inaequalis Genome Resource.</title>
        <authorList>
            <person name="Lichtner F.J."/>
        </authorList>
    </citation>
    <scope>NUCLEOTIDE SEQUENCE [LARGE SCALE GENOMIC DNA]</scope>
    <source>
        <strain evidence="30">Bline_iso_100314</strain>
    </source>
</reference>
<protein>
    <recommendedName>
        <fullName evidence="27">Fatty acid synthase subunit beta</fullName>
        <ecNumber evidence="5">1.3.1.9</ecNumber>
        <ecNumber evidence="7">2.3.1.38</ecNumber>
        <ecNumber evidence="8">2.3.1.39</ecNumber>
        <ecNumber evidence="4">2.3.1.86</ecNumber>
        <ecNumber evidence="3">3.1.2.14</ecNumber>
        <ecNumber evidence="6">4.2.1.59</ecNumber>
    </recommendedName>
    <alternativeName>
        <fullName evidence="28">S-acyl fatty acid synthase thioesterase</fullName>
    </alternativeName>
</protein>
<dbReference type="InterPro" id="IPR032088">
    <property type="entry name" value="SAT"/>
</dbReference>
<keyword evidence="13" id="KW-0521">NADP</keyword>
<dbReference type="FunFam" id="3.40.366.10:FF:000003">
    <property type="entry name" value="Fatty acid synthase subunit beta dehydratase"/>
    <property type="match status" value="1"/>
</dbReference>
<dbReference type="Gene3D" id="3.20.20.140">
    <property type="entry name" value="Metal-dependent hydrolases"/>
    <property type="match status" value="1"/>
</dbReference>
<dbReference type="Pfam" id="PF17951">
    <property type="entry name" value="FAS_meander"/>
    <property type="match status" value="1"/>
</dbReference>
<dbReference type="FunFam" id="3.40.366.10:FF:000006">
    <property type="entry name" value="Fatty acid synthase beta subunit dehydratase"/>
    <property type="match status" value="1"/>
</dbReference>
<keyword evidence="19" id="KW-0511">Multifunctional enzyme</keyword>
<evidence type="ECO:0000256" key="7">
    <source>
        <dbReference type="ARBA" id="ARBA00013256"/>
    </source>
</evidence>
<evidence type="ECO:0000256" key="1">
    <source>
        <dbReference type="ARBA" id="ARBA00001055"/>
    </source>
</evidence>
<evidence type="ECO:0000256" key="19">
    <source>
        <dbReference type="ARBA" id="ARBA00023268"/>
    </source>
</evidence>
<dbReference type="GO" id="GO:0004321">
    <property type="term" value="F:fatty-acyl-CoA synthase activity"/>
    <property type="evidence" value="ECO:0007669"/>
    <property type="project" value="UniProtKB-EC"/>
</dbReference>
<dbReference type="EC" id="3.1.2.14" evidence="3"/>
<evidence type="ECO:0000256" key="28">
    <source>
        <dbReference type="ARBA" id="ARBA00078671"/>
    </source>
</evidence>
<keyword evidence="11" id="KW-0378">Hydrolase</keyword>
<dbReference type="Gene3D" id="6.10.60.10">
    <property type="match status" value="1"/>
</dbReference>
<dbReference type="Gene3D" id="1.20.930.70">
    <property type="match status" value="1"/>
</dbReference>
<evidence type="ECO:0000256" key="16">
    <source>
        <dbReference type="ARBA" id="ARBA00023098"/>
    </source>
</evidence>
<evidence type="ECO:0000256" key="26">
    <source>
        <dbReference type="ARBA" id="ARBA00058855"/>
    </source>
</evidence>
<evidence type="ECO:0000256" key="11">
    <source>
        <dbReference type="ARBA" id="ARBA00022801"/>
    </source>
</evidence>
<dbReference type="GO" id="GO:0004318">
    <property type="term" value="F:enoyl-[acyl-carrier-protein] reductase (NADH) activity"/>
    <property type="evidence" value="ECO:0007669"/>
    <property type="project" value="UniProtKB-EC"/>
</dbReference>
<sequence length="3104" mass="346303">MYGSGPQTGVSTPRSQASLRPLVISHGTLEHAFLIPTALHYIASQLKDSFSATLPEATEELAQDDEPSSVAELVSRYLGFVAKETEDSEDPGSYEEVLKLMLNEFERAFLRGNEVHALAATLPGITEKKLVTVQSYFAARAAVGRAIKPHESALFREAADENAHIYAVFGGQGNIEEYFDELREVYTTYNWFLEDFINVGAAHLLDLSRTPEAVKLYPKGLDVMRWLHTPESQPDIDYLVSAPVSFPLIGLTQLAHYVVTCRTLGTHPGHVRDYLSGTTGHSQGVVTAAAIASAKDWASFEKATKDALTILFWIGSRSQQAFPRTSLTPSTLQDCEDNGEGYPTPMLSIRDLSLAQVQSHIDTTNEHLPKDRHIGVSLINSARNVVVTGPPLSLYGLNLRLRKVKAPTGLDQTRIPFSDRKVRFVNRFLPITAPFHSSYLAEAQKHIEDDLKHIIIPGSNLKIPLYDTNSGKDIREDKLDNIVPALVRMITQDPVNWEKATVFPMATHILDFGPGGISGLGVLTNRNKEGTGVRVILAGAIDGTNVEVGYKPELFDRDSEHAVQYATDWVRDHGPKLVRNSVGRTFVDTKMSRLLGLPPVLVAGMTPCTVPWDFVASTMSAGYEIELAGGGYYNERSMTEAIQKIEKVIPAGRGITINLIYVNPRAMQWQIPMIAKLRADGVPIEGLTIGAGVPSIEVANEYIETLGIKHIAFKPGSVEGIQQTINIAKANPHFPVLLQWTGGRGGGHHSFEDFHQPILMMYGRLRKCPNLVLIAGSGFGGAEDTYPYLTGQWSRAYGYPPMPFDGCMFGSRVMTAKECYTSKNAKKAIVDAEGLEDADWEKTYKGAAGGVITVRSEMGEPIHKLATRGVLFWAEMDQKIFSIPDKAKRVAELKKQRAHIIKKLNDDFQKVWFGRNTAGESVDLEDMTYAEVVRRMVDLMYIKHEKRWIDKSLTKLTGDFIRRLEERFATSENNSSIIQSYAELNDPEPVVEKVFAAFPEAKTQLINAQDVQHFLMLCQRRGQKPVPFVPVLDESFEFFFKKDSLWQSEDLEAVVDQDVGRTCILQGPMAVKYSKVVDEPIKEILDGVHEGHIKMLTQDLYDGDESKIPTIEYFGGKLLNITENVESEGLVVSELDNKVVYRLSTTPNAALPQIDDWMQLLAGQVYSWRHAFFTADVFVQGQRFQTNPMRRVFAPTAGMRIEISHPQDPAKTVITVSEPLNGTGKYVQTVEISQTEKNVISVKLIEGRSATGGPVALPFTFTYHPETGYAPIREVMKGRNDHIKEFYYKIWFGDNQEVPFDTPVNSKFDGGRATVTSEAINDFVHAVGNTGEAFVDRPGKEVFAPMDFAIVVGWKAITKPIFPRVIDGDLLRLVHLSNGFRMIPGASPLKKGDVLDTTAQVNAVINQTSGKMVEVCGTITRDGKPVMEVTSQFLYRGEYKDFENTFQRKTETPMQLHLETPKDVAILRSKEWFRMEDTDTELLGKTLTFRLQSFVKYKDTTVFSSVQTIGEVLVELPSKEIVQVASVDYEAGVSYGNPVTDYLQRNGSPIDQPVNFENPIPLNGKTALTLKAPATNEIYARVSGDYNPIHVSRAFASYANLPGTITHGMYSSAAVRSLVETWAAENHIGRVRSFHASLVGMVLPDDIIDVKLRHVGMVSGRKIIKIEAINKETEEKVLLGEAEVEQPTSSYVFTGQGSQEQGMGMDLYGSSPVAKEVWDRADAHFWDNYGFKITNIVKNNPKELTIHFGGPRGKAIRQNYMSMTFETVAADGSVKSEKIFKEIDENTTSYTYRSPTGLLSATQFTQPALTLMEKASFEDMRSKGLVQDDSSFAGHSLGEYSALAALAEVMPIESLVSVVFYRGLTMQVAVERDATGRSNYSMCAVNPSRISKTFNESALQYVVENITEQTTWLLEIVNFNIANMQYVCAGDLRALDCLTNVLNFLKLQKIDIQELTRTLSLDEVKAHLVEIITGCAKETEAKPKPIDLQRGFATIPLKGIDVPFHSTFLRSGVKPFRSFLLKKIHKTSIDPQKLIGKYIPNVTARPFALTKEYFEDVYRLTSSPKIGAILANWERYTDEGVAPSSEGQKAAPAAQKGWVDLPEGYVVKWPNALPAALQTRPDTVKCLAIGFSLFSDEYTNPLDSLIDSETLRNAGINSEEFVIKLCTFGSPAQESRRIMGFCISLERLAMQFPTLDKLIIYYCSKCAHAHFPGRVTNTHIIRSSSGTSWDIRPVKGSDGNTVEMKWVTSPHPGQALQAIPWTSRMSPAIFTTRLVDLFSFICHTITSTTTTSHLSPICPVLLQLSFSTSMAPKHWLDEFPEELLLHTCHHLDQQALSRLACVSKQFHRIAIPVLYSHLRLVGRGRGKYSGVMHLLPILWKMIQQPELAALVSSLAILGRIFDDLELDAQGPADEDLFTRLPLPRDFRNDPAYVATIEHTRNLFGNEGGGFWDTMESDSSETAAIALLLTRLPNLRRLELWLPARIWLLNGAIFDPSSRDDPNSSTFASLEEITLAGAESSGMDWIGFLNLPALRRIYAINVGPGDYECDATEDPTSLVTEFHFRECCLSAHELDFILSACKQLVTFVYELGEKEVEEKMAHRMESQEWVDCIQQVLLRHARGTLQNLCLTYRYWELHDFSTLGSVPLCTGQFMRLSFLKISAILIFGEQTVMFHDEDDEDNPDIPWNAEEAKRIHNGMIDAFPPRLQRLHITECMEIIKRERPTSLFTDVIRAAPLEGFSELVFVDAGPEKDSNGDMFLTSEVMEHATLIAAVCVQREFDFELAVQRHDYYDNRITLERGWGMEDEVRWNCEGKDPNGIPLDRLPFSVAAFQSIDALRHIKINGSVIPSSASKVDVHTHAVPEFYAALVPVTGGSPTPHWDLETHLNFMASNGIAHSILSISTPGSVVFIGNETYSVGLARLLNEWMAEVVRLFPQYFSFYAVTPLPYVSAALKEVKYSVDELGAVGIGLMSNHEGYYLGNPLLRDFFAELEIMELRMKSKNILVHPTLPSKRLEDGGLADANPTVYTSGRVEFYFETARTVMDLTFTQTLQNFTSLKYIIPHCGAKKFTTPGSGMTALALHSRIKFKDCWLMECPRLNLYMAR</sequence>
<dbReference type="Gene3D" id="3.10.129.10">
    <property type="entry name" value="Hotdog Thioesterase"/>
    <property type="match status" value="2"/>
</dbReference>
<evidence type="ECO:0000256" key="2">
    <source>
        <dbReference type="ARBA" id="ARBA00010009"/>
    </source>
</evidence>
<dbReference type="EC" id="1.3.1.9" evidence="5"/>
<dbReference type="PANTHER" id="PTHR10982">
    <property type="entry name" value="MALONYL COA-ACYL CARRIER PROTEIN TRANSACYLASE"/>
    <property type="match status" value="1"/>
</dbReference>
<dbReference type="FunFam" id="3.10.129.10:FF:000015">
    <property type="entry name" value="Fatty acid synthase subunit beta"/>
    <property type="match status" value="1"/>
</dbReference>
<dbReference type="InterPro" id="IPR013565">
    <property type="entry name" value="Fas1/AflB-like_central"/>
</dbReference>
<dbReference type="FunFam" id="3.20.20.70:FF:000078">
    <property type="entry name" value="Fatty acid synthase beta subunit dehydratase"/>
    <property type="match status" value="1"/>
</dbReference>
<dbReference type="Pfam" id="PF00698">
    <property type="entry name" value="Acyl_transf_1"/>
    <property type="match status" value="1"/>
</dbReference>
<keyword evidence="12" id="KW-0276">Fatty acid metabolism</keyword>
<keyword evidence="16" id="KW-0443">Lipid metabolism</keyword>
<dbReference type="GO" id="GO:0004313">
    <property type="term" value="F:[acyl-carrier-protein] S-acetyltransferase activity"/>
    <property type="evidence" value="ECO:0007669"/>
    <property type="project" value="UniProtKB-EC"/>
</dbReference>
<comment type="caution">
    <text evidence="30">The sequence shown here is derived from an EMBL/GenBank/DDBJ whole genome shotgun (WGS) entry which is preliminary data.</text>
</comment>
<dbReference type="FunFam" id="3.10.129.10:FF:000017">
    <property type="entry name" value="Fatty acid synthase beta subunit dehydratase"/>
    <property type="match status" value="1"/>
</dbReference>
<dbReference type="FunFam" id="1.20.930.70:FF:000001">
    <property type="entry name" value="Fatty acid synthase beta subunit dehydratase"/>
    <property type="match status" value="1"/>
</dbReference>
<evidence type="ECO:0000256" key="17">
    <source>
        <dbReference type="ARBA" id="ARBA00023160"/>
    </source>
</evidence>
<dbReference type="InterPro" id="IPR029069">
    <property type="entry name" value="HotDog_dom_sf"/>
</dbReference>
<evidence type="ECO:0000256" key="18">
    <source>
        <dbReference type="ARBA" id="ARBA00023239"/>
    </source>
</evidence>
<evidence type="ECO:0000256" key="13">
    <source>
        <dbReference type="ARBA" id="ARBA00022857"/>
    </source>
</evidence>
<dbReference type="FunFam" id="1.20.1050.120:FF:000001">
    <property type="entry name" value="Fatty acid synthase beta subunit dehydratase"/>
    <property type="match status" value="1"/>
</dbReference>
<keyword evidence="18" id="KW-0456">Lyase</keyword>
<evidence type="ECO:0000256" key="5">
    <source>
        <dbReference type="ARBA" id="ARBA00012996"/>
    </source>
</evidence>
<dbReference type="FunFam" id="3.20.20.70:FF:000169">
    <property type="entry name" value="Fatty acid synthase subunit beta"/>
    <property type="match status" value="1"/>
</dbReference>
<dbReference type="InterPro" id="IPR039569">
    <property type="entry name" value="FAS1-like_DH_region"/>
</dbReference>
<dbReference type="GO" id="GO:0004314">
    <property type="term" value="F:[acyl-carrier-protein] S-malonyltransferase activity"/>
    <property type="evidence" value="ECO:0007669"/>
    <property type="project" value="UniProtKB-EC"/>
</dbReference>
<dbReference type="GO" id="GO:0005835">
    <property type="term" value="C:fatty acid synthase complex"/>
    <property type="evidence" value="ECO:0007669"/>
    <property type="project" value="InterPro"/>
</dbReference>
<dbReference type="InterPro" id="IPR013785">
    <property type="entry name" value="Aldolase_TIM"/>
</dbReference>
<dbReference type="EC" id="2.3.1.86" evidence="4"/>
<proteinExistence type="inferred from homology"/>
<accession>A0A8H3UY79</accession>
<dbReference type="SMART" id="SM00827">
    <property type="entry name" value="PKS_AT"/>
    <property type="match status" value="1"/>
</dbReference>
<dbReference type="InterPro" id="IPR001810">
    <property type="entry name" value="F-box_dom"/>
</dbReference>
<evidence type="ECO:0000256" key="24">
    <source>
        <dbReference type="ARBA" id="ARBA00048572"/>
    </source>
</evidence>
<dbReference type="Pfam" id="PF12937">
    <property type="entry name" value="F-box-like"/>
    <property type="match status" value="1"/>
</dbReference>
<dbReference type="Pfam" id="PF17828">
    <property type="entry name" value="FAS_N"/>
    <property type="match status" value="1"/>
</dbReference>
<keyword evidence="9" id="KW-0444">Lipid biosynthesis</keyword>
<dbReference type="GO" id="GO:0004312">
    <property type="term" value="F:fatty acid synthase activity"/>
    <property type="evidence" value="ECO:0007669"/>
    <property type="project" value="InterPro"/>
</dbReference>
<dbReference type="Pfam" id="PF08354">
    <property type="entry name" value="Fas1-AflB-like_hel"/>
    <property type="match status" value="1"/>
</dbReference>
<keyword evidence="10" id="KW-0808">Transferase</keyword>
<dbReference type="Gene3D" id="6.10.250.1850">
    <property type="match status" value="1"/>
</dbReference>
<comment type="catalytic activity">
    <reaction evidence="22">
        <text>holo-[ACP] + malonyl-CoA = malonyl-[ACP] + CoA</text>
        <dbReference type="Rhea" id="RHEA:41792"/>
        <dbReference type="Rhea" id="RHEA-COMP:9623"/>
        <dbReference type="Rhea" id="RHEA-COMP:9685"/>
        <dbReference type="ChEBI" id="CHEBI:57287"/>
        <dbReference type="ChEBI" id="CHEBI:57384"/>
        <dbReference type="ChEBI" id="CHEBI:64479"/>
        <dbReference type="ChEBI" id="CHEBI:78449"/>
        <dbReference type="EC" id="2.3.1.39"/>
    </reaction>
</comment>
<evidence type="ECO:0000259" key="29">
    <source>
        <dbReference type="SMART" id="SM00827"/>
    </source>
</evidence>
<dbReference type="FunFam" id="3.40.366.10:FF:000007">
    <property type="entry name" value="Fatty acid synthase beta subunit dehydratase"/>
    <property type="match status" value="1"/>
</dbReference>